<feature type="domain" description="Peptidase M24" evidence="8">
    <location>
        <begin position="163"/>
        <end position="420"/>
    </location>
</feature>
<dbReference type="GO" id="GO:0004177">
    <property type="term" value="F:aminopeptidase activity"/>
    <property type="evidence" value="ECO:0007669"/>
    <property type="project" value="TreeGrafter"/>
</dbReference>
<keyword evidence="6 7" id="KW-0464">Manganese</keyword>
<comment type="similarity">
    <text evidence="7">Belongs to the peptidase M24B family. Bacterial-type prolidase subfamily.</text>
</comment>
<evidence type="ECO:0000256" key="1">
    <source>
        <dbReference type="ARBA" id="ARBA00022670"/>
    </source>
</evidence>
<evidence type="ECO:0000256" key="7">
    <source>
        <dbReference type="HAMAP-Rule" id="MF_01279"/>
    </source>
</evidence>
<evidence type="ECO:0000259" key="9">
    <source>
        <dbReference type="Pfam" id="PF21216"/>
    </source>
</evidence>
<protein>
    <recommendedName>
        <fullName evidence="7">Xaa-Pro dipeptidase</fullName>
        <shortName evidence="7">X-Pro dipeptidase</shortName>
        <ecNumber evidence="7">3.4.13.9</ecNumber>
    </recommendedName>
    <alternativeName>
        <fullName evidence="7">Imidodipeptidase</fullName>
    </alternativeName>
    <alternativeName>
        <fullName evidence="7">Proline dipeptidase</fullName>
        <shortName evidence="7">Prolidase</shortName>
    </alternativeName>
</protein>
<feature type="binding site" evidence="7">
    <location>
        <position position="413"/>
    </location>
    <ligand>
        <name>Mn(2+)</name>
        <dbReference type="ChEBI" id="CHEBI:29035"/>
        <label>2</label>
    </ligand>
</feature>
<dbReference type="PANTHER" id="PTHR43226:SF8">
    <property type="entry name" value="XAA-PRO DIPEPTIDASE"/>
    <property type="match status" value="1"/>
</dbReference>
<dbReference type="InterPro" id="IPR000994">
    <property type="entry name" value="Pept_M24"/>
</dbReference>
<dbReference type="Gene3D" id="3.90.230.10">
    <property type="entry name" value="Creatinase/methionine aminopeptidase superfamily"/>
    <property type="match status" value="1"/>
</dbReference>
<evidence type="ECO:0000259" key="8">
    <source>
        <dbReference type="Pfam" id="PF00557"/>
    </source>
</evidence>
<feature type="binding site" evidence="7">
    <location>
        <position position="377"/>
    </location>
    <ligand>
        <name>Mn(2+)</name>
        <dbReference type="ChEBI" id="CHEBI:29035"/>
        <label>1</label>
    </ligand>
</feature>
<dbReference type="InterPro" id="IPR036005">
    <property type="entry name" value="Creatinase/aminopeptidase-like"/>
</dbReference>
<dbReference type="EMBL" id="FOYU01000004">
    <property type="protein sequence ID" value="SFR59302.1"/>
    <property type="molecule type" value="Genomic_DNA"/>
</dbReference>
<evidence type="ECO:0000256" key="5">
    <source>
        <dbReference type="ARBA" id="ARBA00023049"/>
    </source>
</evidence>
<dbReference type="GO" id="GO:0008235">
    <property type="term" value="F:metalloexopeptidase activity"/>
    <property type="evidence" value="ECO:0007669"/>
    <property type="project" value="UniProtKB-UniRule"/>
</dbReference>
<feature type="domain" description="Xaa-Pro dipeptidase N-terminal" evidence="9">
    <location>
        <begin position="3"/>
        <end position="152"/>
    </location>
</feature>
<keyword evidence="11" id="KW-1185">Reference proteome</keyword>
<dbReference type="EC" id="3.4.13.9" evidence="7"/>
<dbReference type="HAMAP" id="MF_01279">
    <property type="entry name" value="X_Pro_dipeptid"/>
    <property type="match status" value="1"/>
</dbReference>
<dbReference type="Pfam" id="PF00557">
    <property type="entry name" value="Peptidase_M24"/>
    <property type="match status" value="1"/>
</dbReference>
<keyword evidence="3 7" id="KW-0378">Hydrolase</keyword>
<feature type="binding site" evidence="7">
    <location>
        <position position="252"/>
    </location>
    <ligand>
        <name>Mn(2+)</name>
        <dbReference type="ChEBI" id="CHEBI:29035"/>
        <label>2</label>
    </ligand>
</feature>
<dbReference type="NCBIfam" id="NF010133">
    <property type="entry name" value="PRK13607.1"/>
    <property type="match status" value="1"/>
</dbReference>
<evidence type="ECO:0000313" key="11">
    <source>
        <dbReference type="Proteomes" id="UP000199424"/>
    </source>
</evidence>
<gene>
    <name evidence="7" type="primary">pepQ</name>
    <name evidence="10" type="ORF">SAMN04488070_2236</name>
</gene>
<dbReference type="GO" id="GO:0006508">
    <property type="term" value="P:proteolysis"/>
    <property type="evidence" value="ECO:0007669"/>
    <property type="project" value="UniProtKB-KW"/>
</dbReference>
<feature type="binding site" evidence="7">
    <location>
        <position position="413"/>
    </location>
    <ligand>
        <name>Mn(2+)</name>
        <dbReference type="ChEBI" id="CHEBI:29035"/>
        <label>1</label>
    </ligand>
</feature>
<dbReference type="InterPro" id="IPR029149">
    <property type="entry name" value="Creatin/AminoP/Spt16_N"/>
</dbReference>
<dbReference type="InterPro" id="IPR052433">
    <property type="entry name" value="X-Pro_dipept-like"/>
</dbReference>
<dbReference type="Pfam" id="PF21216">
    <property type="entry name" value="PepQ_N"/>
    <property type="match status" value="1"/>
</dbReference>
<dbReference type="Proteomes" id="UP000199424">
    <property type="component" value="Unassembled WGS sequence"/>
</dbReference>
<dbReference type="InterPro" id="IPR022846">
    <property type="entry name" value="X_Pro_dipept"/>
</dbReference>
<feature type="binding site" evidence="7">
    <location>
        <position position="332"/>
    </location>
    <ligand>
        <name>Mn(2+)</name>
        <dbReference type="ChEBI" id="CHEBI:29035"/>
        <label>1</label>
    </ligand>
</feature>
<feature type="binding site" evidence="7">
    <location>
        <position position="241"/>
    </location>
    <ligand>
        <name>Mn(2+)</name>
        <dbReference type="ChEBI" id="CHEBI:29035"/>
        <label>2</label>
    </ligand>
</feature>
<dbReference type="Gene3D" id="3.40.350.10">
    <property type="entry name" value="Creatinase/prolidase N-terminal domain"/>
    <property type="match status" value="1"/>
</dbReference>
<comment type="function">
    <text evidence="7">Splits dipeptides with a prolyl residue in the C-terminal position.</text>
</comment>
<evidence type="ECO:0000256" key="6">
    <source>
        <dbReference type="ARBA" id="ARBA00023211"/>
    </source>
</evidence>
<dbReference type="SUPFAM" id="SSF55920">
    <property type="entry name" value="Creatinase/aminopeptidase"/>
    <property type="match status" value="1"/>
</dbReference>
<dbReference type="PROSITE" id="PS00491">
    <property type="entry name" value="PROLINE_PEPTIDASE"/>
    <property type="match status" value="1"/>
</dbReference>
<comment type="cofactor">
    <cofactor evidence="7">
        <name>Mn(2+)</name>
        <dbReference type="ChEBI" id="CHEBI:29035"/>
    </cofactor>
    <text evidence="7">Binds 2 manganese ions per subunit.</text>
</comment>
<keyword evidence="2 7" id="KW-0479">Metal-binding</keyword>
<dbReference type="InterPro" id="IPR048819">
    <property type="entry name" value="PepQ_N"/>
</dbReference>
<reference evidence="11" key="1">
    <citation type="submission" date="2016-10" db="EMBL/GenBank/DDBJ databases">
        <authorList>
            <person name="Varghese N."/>
            <person name="Submissions S."/>
        </authorList>
    </citation>
    <scope>NUCLEOTIDE SEQUENCE [LARGE SCALE GENOMIC DNA]</scope>
    <source>
        <strain evidence="11">CGMCC 1.7285</strain>
    </source>
</reference>
<dbReference type="GO" id="GO:0046872">
    <property type="term" value="F:metal ion binding"/>
    <property type="evidence" value="ECO:0007669"/>
    <property type="project" value="UniProtKB-KW"/>
</dbReference>
<comment type="catalytic activity">
    <reaction evidence="7">
        <text>Xaa-L-Pro dipeptide + H2O = an L-alpha-amino acid + L-proline</text>
        <dbReference type="Rhea" id="RHEA:76407"/>
        <dbReference type="ChEBI" id="CHEBI:15377"/>
        <dbReference type="ChEBI" id="CHEBI:59869"/>
        <dbReference type="ChEBI" id="CHEBI:60039"/>
        <dbReference type="ChEBI" id="CHEBI:195196"/>
        <dbReference type="EC" id="3.4.13.9"/>
    </reaction>
</comment>
<accession>A0A1I6HXT9</accession>
<proteinExistence type="inferred from homology"/>
<keyword evidence="4 7" id="KW-0224">Dipeptidase</keyword>
<keyword evidence="1 7" id="KW-0645">Protease</keyword>
<dbReference type="AlphaFoldDB" id="A0A1I6HXT9"/>
<evidence type="ECO:0000313" key="10">
    <source>
        <dbReference type="EMBL" id="SFR59302.1"/>
    </source>
</evidence>
<evidence type="ECO:0000256" key="4">
    <source>
        <dbReference type="ARBA" id="ARBA00022997"/>
    </source>
</evidence>
<dbReference type="RefSeq" id="WP_092858573.1">
    <property type="nucleotide sequence ID" value="NZ_FOYU01000004.1"/>
</dbReference>
<evidence type="ECO:0000256" key="3">
    <source>
        <dbReference type="ARBA" id="ARBA00022801"/>
    </source>
</evidence>
<organism evidence="10 11">
    <name type="scientific">Pseudidiomarina maritima</name>
    <dbReference type="NCBI Taxonomy" id="519453"/>
    <lineage>
        <taxon>Bacteria</taxon>
        <taxon>Pseudomonadati</taxon>
        <taxon>Pseudomonadota</taxon>
        <taxon>Gammaproteobacteria</taxon>
        <taxon>Alteromonadales</taxon>
        <taxon>Idiomarinaceae</taxon>
        <taxon>Pseudidiomarina</taxon>
    </lineage>
</organism>
<dbReference type="GO" id="GO:0005829">
    <property type="term" value="C:cytosol"/>
    <property type="evidence" value="ECO:0007669"/>
    <property type="project" value="TreeGrafter"/>
</dbReference>
<sequence length="437" mass="48995">MSAYADHIATVKARFDAALAAAGFDSVLIYAGQPRVAFLDDNPAPYKVNPLFKYWIPVIESPKSAIYYQPGHKPVVFLFKARDFWHAEVKIPAEEWQQHVELVVIDSQEKMTDWLGDKIKSAAFIGEDFAEPVASWPVKARNPGNLIDHLHFHRAIKTEWEVENMRQANKLAAKAHLAARDAFLAGASELEIHHAYLAAINFRESQVPYNSIVALNEHGAVLHYDVYETSAPAQSRSFLIDAGALYRGYCADITRTYAREQGFFADLIAAMDQAQQDLLSEIKPGINYYELHVSQHLKIAKILSEFGFVNGSAESIYEQGYSSAFFPHGLGHFIGLQVHDVGGFLANDRGDTIARDPRHPFLRLLRDVEAGQVFTIEPGLYVVDQLLEEHADSQDFNWDKIAELRPYGGIRIEDSIVVGENGHNENLTRDAFALLES</sequence>
<dbReference type="PANTHER" id="PTHR43226">
    <property type="entry name" value="XAA-PRO AMINOPEPTIDASE 3"/>
    <property type="match status" value="1"/>
</dbReference>
<feature type="binding site" evidence="7">
    <location>
        <position position="252"/>
    </location>
    <ligand>
        <name>Mn(2+)</name>
        <dbReference type="ChEBI" id="CHEBI:29035"/>
        <label>1</label>
    </ligand>
</feature>
<dbReference type="GO" id="GO:0102009">
    <property type="term" value="F:proline dipeptidase activity"/>
    <property type="evidence" value="ECO:0007669"/>
    <property type="project" value="UniProtKB-EC"/>
</dbReference>
<evidence type="ECO:0000256" key="2">
    <source>
        <dbReference type="ARBA" id="ARBA00022723"/>
    </source>
</evidence>
<dbReference type="InterPro" id="IPR001131">
    <property type="entry name" value="Peptidase_M24B_aminopep-P_CS"/>
</dbReference>
<keyword evidence="5 7" id="KW-0482">Metalloprotease</keyword>
<name>A0A1I6HXT9_9GAMM</name>
<dbReference type="GO" id="GO:0016795">
    <property type="term" value="F:phosphoric triester hydrolase activity"/>
    <property type="evidence" value="ECO:0007669"/>
    <property type="project" value="InterPro"/>
</dbReference>